<gene>
    <name evidence="3" type="ORF">GCM10009817_25660</name>
</gene>
<dbReference type="PRINTS" id="PR00332">
    <property type="entry name" value="HISTRIAD"/>
</dbReference>
<dbReference type="RefSeq" id="WP_344062935.1">
    <property type="nucleotide sequence ID" value="NZ_BAAAPU010000007.1"/>
</dbReference>
<dbReference type="InterPro" id="IPR011146">
    <property type="entry name" value="HIT-like"/>
</dbReference>
<evidence type="ECO:0000256" key="1">
    <source>
        <dbReference type="PROSITE-ProRule" id="PRU00464"/>
    </source>
</evidence>
<dbReference type="PROSITE" id="PS51084">
    <property type="entry name" value="HIT_2"/>
    <property type="match status" value="1"/>
</dbReference>
<dbReference type="EMBL" id="BAAAPU010000007">
    <property type="protein sequence ID" value="GAA1983130.1"/>
    <property type="molecule type" value="Genomic_DNA"/>
</dbReference>
<dbReference type="PANTHER" id="PTHR46648:SF1">
    <property type="entry name" value="ADENOSINE 5'-MONOPHOSPHORAMIDASE HNT1"/>
    <property type="match status" value="1"/>
</dbReference>
<dbReference type="InterPro" id="IPR001310">
    <property type="entry name" value="Histidine_triad_HIT"/>
</dbReference>
<evidence type="ECO:0000313" key="4">
    <source>
        <dbReference type="Proteomes" id="UP001500013"/>
    </source>
</evidence>
<dbReference type="PANTHER" id="PTHR46648">
    <property type="entry name" value="HIT FAMILY PROTEIN 1"/>
    <property type="match status" value="1"/>
</dbReference>
<dbReference type="PROSITE" id="PS00892">
    <property type="entry name" value="HIT_1"/>
    <property type="match status" value="1"/>
</dbReference>
<evidence type="ECO:0000259" key="2">
    <source>
        <dbReference type="PROSITE" id="PS51084"/>
    </source>
</evidence>
<organism evidence="3 4">
    <name type="scientific">Terrabacter lapilli</name>
    <dbReference type="NCBI Taxonomy" id="436231"/>
    <lineage>
        <taxon>Bacteria</taxon>
        <taxon>Bacillati</taxon>
        <taxon>Actinomycetota</taxon>
        <taxon>Actinomycetes</taxon>
        <taxon>Micrococcales</taxon>
        <taxon>Intrasporangiaceae</taxon>
        <taxon>Terrabacter</taxon>
    </lineage>
</organism>
<dbReference type="InterPro" id="IPR036265">
    <property type="entry name" value="HIT-like_sf"/>
</dbReference>
<name>A0ABN2SAR6_9MICO</name>
<dbReference type="SUPFAM" id="SSF54197">
    <property type="entry name" value="HIT-like"/>
    <property type="match status" value="1"/>
</dbReference>
<dbReference type="Proteomes" id="UP001500013">
    <property type="component" value="Unassembled WGS sequence"/>
</dbReference>
<sequence length="152" mass="16556">MTEAPASGIDECIFCAIAAKKAEASAVYEDETVVAFMDLNPVTNGHLLVVPREHAVGLEDVDAATSAHVWSIGHQMARALRRTGLRCDGIHVFLADGEAAFQEVFHFHLHVIPRYAGDGFSTTADWKERERALLDEEAEELKEALALGQGPD</sequence>
<dbReference type="InterPro" id="IPR019808">
    <property type="entry name" value="Histidine_triad_CS"/>
</dbReference>
<keyword evidence="4" id="KW-1185">Reference proteome</keyword>
<dbReference type="Pfam" id="PF01230">
    <property type="entry name" value="HIT"/>
    <property type="match status" value="1"/>
</dbReference>
<accession>A0ABN2SAR6</accession>
<protein>
    <recommendedName>
        <fullName evidence="2">HIT domain-containing protein</fullName>
    </recommendedName>
</protein>
<feature type="short sequence motif" description="Histidine triad motif" evidence="1">
    <location>
        <begin position="106"/>
        <end position="110"/>
    </location>
</feature>
<dbReference type="Gene3D" id="3.30.428.10">
    <property type="entry name" value="HIT-like"/>
    <property type="match status" value="1"/>
</dbReference>
<proteinExistence type="predicted"/>
<reference evidence="3 4" key="1">
    <citation type="journal article" date="2019" name="Int. J. Syst. Evol. Microbiol.">
        <title>The Global Catalogue of Microorganisms (GCM) 10K type strain sequencing project: providing services to taxonomists for standard genome sequencing and annotation.</title>
        <authorList>
            <consortium name="The Broad Institute Genomics Platform"/>
            <consortium name="The Broad Institute Genome Sequencing Center for Infectious Disease"/>
            <person name="Wu L."/>
            <person name="Ma J."/>
        </authorList>
    </citation>
    <scope>NUCLEOTIDE SEQUENCE [LARGE SCALE GENOMIC DNA]</scope>
    <source>
        <strain evidence="3 4">JCM 15628</strain>
    </source>
</reference>
<feature type="domain" description="HIT" evidence="2">
    <location>
        <begin position="13"/>
        <end position="121"/>
    </location>
</feature>
<evidence type="ECO:0000313" key="3">
    <source>
        <dbReference type="EMBL" id="GAA1983130.1"/>
    </source>
</evidence>
<comment type="caution">
    <text evidence="3">The sequence shown here is derived from an EMBL/GenBank/DDBJ whole genome shotgun (WGS) entry which is preliminary data.</text>
</comment>